<organism evidence="2 3">
    <name type="scientific">Didymodactylos carnosus</name>
    <dbReference type="NCBI Taxonomy" id="1234261"/>
    <lineage>
        <taxon>Eukaryota</taxon>
        <taxon>Metazoa</taxon>
        <taxon>Spiralia</taxon>
        <taxon>Gnathifera</taxon>
        <taxon>Rotifera</taxon>
        <taxon>Eurotatoria</taxon>
        <taxon>Bdelloidea</taxon>
        <taxon>Philodinida</taxon>
        <taxon>Philodinidae</taxon>
        <taxon>Didymodactylos</taxon>
    </lineage>
</organism>
<evidence type="ECO:0000313" key="2">
    <source>
        <dbReference type="EMBL" id="CAF4327437.1"/>
    </source>
</evidence>
<protein>
    <submittedName>
        <fullName evidence="2">Uncharacterized protein</fullName>
    </submittedName>
</protein>
<dbReference type="EMBL" id="CAJNOK010038614">
    <property type="protein sequence ID" value="CAF1539356.1"/>
    <property type="molecule type" value="Genomic_DNA"/>
</dbReference>
<gene>
    <name evidence="1" type="ORF">OVA965_LOCUS38691</name>
    <name evidence="2" type="ORF">TMI583_LOCUS39897</name>
</gene>
<dbReference type="Proteomes" id="UP000677228">
    <property type="component" value="Unassembled WGS sequence"/>
</dbReference>
<proteinExistence type="predicted"/>
<comment type="caution">
    <text evidence="2">The sequence shown here is derived from an EMBL/GenBank/DDBJ whole genome shotgun (WGS) entry which is preliminary data.</text>
</comment>
<name>A0A8S2UB49_9BILA</name>
<dbReference type="Proteomes" id="UP000682733">
    <property type="component" value="Unassembled WGS sequence"/>
</dbReference>
<evidence type="ECO:0000313" key="1">
    <source>
        <dbReference type="EMBL" id="CAF1539356.1"/>
    </source>
</evidence>
<reference evidence="2" key="1">
    <citation type="submission" date="2021-02" db="EMBL/GenBank/DDBJ databases">
        <authorList>
            <person name="Nowell W R."/>
        </authorList>
    </citation>
    <scope>NUCLEOTIDE SEQUENCE</scope>
</reference>
<dbReference type="AlphaFoldDB" id="A0A8S2UB49"/>
<sequence length="31" mass="3365">NCLQSVVIVHLLSSPLTSHDNVQYAVLVVTD</sequence>
<feature type="non-terminal residue" evidence="2">
    <location>
        <position position="1"/>
    </location>
</feature>
<dbReference type="EMBL" id="CAJOBA010060924">
    <property type="protein sequence ID" value="CAF4327437.1"/>
    <property type="molecule type" value="Genomic_DNA"/>
</dbReference>
<accession>A0A8S2UB49</accession>
<evidence type="ECO:0000313" key="3">
    <source>
        <dbReference type="Proteomes" id="UP000682733"/>
    </source>
</evidence>